<feature type="region of interest" description="Disordered" evidence="1">
    <location>
        <begin position="324"/>
        <end position="344"/>
    </location>
</feature>
<evidence type="ECO:0000256" key="1">
    <source>
        <dbReference type="SAM" id="MobiDB-lite"/>
    </source>
</evidence>
<dbReference type="Proteomes" id="UP000232453">
    <property type="component" value="Unassembled WGS sequence"/>
</dbReference>
<gene>
    <name evidence="2" type="ORF">ATL51_0196</name>
</gene>
<reference evidence="2 3" key="1">
    <citation type="submission" date="2017-11" db="EMBL/GenBank/DDBJ databases">
        <title>Sequencing the genomes of 1000 actinobacteria strains.</title>
        <authorList>
            <person name="Klenk H.-P."/>
        </authorList>
    </citation>
    <scope>NUCLEOTIDE SEQUENCE [LARGE SCALE GENOMIC DNA]</scope>
    <source>
        <strain evidence="2 3">DSM 44104</strain>
    </source>
</reference>
<feature type="compositionally biased region" description="Basic and acidic residues" evidence="1">
    <location>
        <begin position="256"/>
        <end position="268"/>
    </location>
</feature>
<feature type="compositionally biased region" description="Basic and acidic residues" evidence="1">
    <location>
        <begin position="324"/>
        <end position="334"/>
    </location>
</feature>
<proteinExistence type="predicted"/>
<accession>A0AA44UVC1</accession>
<evidence type="ECO:0000313" key="2">
    <source>
        <dbReference type="EMBL" id="PKB41234.1"/>
    </source>
</evidence>
<feature type="region of interest" description="Disordered" evidence="1">
    <location>
        <begin position="376"/>
        <end position="399"/>
    </location>
</feature>
<feature type="compositionally biased region" description="Low complexity" evidence="1">
    <location>
        <begin position="56"/>
        <end position="74"/>
    </location>
</feature>
<comment type="caution">
    <text evidence="2">The sequence shown here is derived from an EMBL/GenBank/DDBJ whole genome shotgun (WGS) entry which is preliminary data.</text>
</comment>
<protein>
    <submittedName>
        <fullName evidence="2">Uncharacterized protein</fullName>
    </submittedName>
</protein>
<feature type="region of interest" description="Disordered" evidence="1">
    <location>
        <begin position="223"/>
        <end position="271"/>
    </location>
</feature>
<name>A0AA44UVC1_PSEA5</name>
<dbReference type="RefSeq" id="WP_301548834.1">
    <property type="nucleotide sequence ID" value="NZ_JBICSI010000009.1"/>
</dbReference>
<dbReference type="AlphaFoldDB" id="A0AA44UVC1"/>
<feature type="region of interest" description="Disordered" evidence="1">
    <location>
        <begin position="40"/>
        <end position="74"/>
    </location>
</feature>
<dbReference type="EMBL" id="PHUJ01000002">
    <property type="protein sequence ID" value="PKB41234.1"/>
    <property type="molecule type" value="Genomic_DNA"/>
</dbReference>
<organism evidence="2 3">
    <name type="scientific">Pseudonocardia alni</name>
    <name type="common">Amycolata alni</name>
    <dbReference type="NCBI Taxonomy" id="33907"/>
    <lineage>
        <taxon>Bacteria</taxon>
        <taxon>Bacillati</taxon>
        <taxon>Actinomycetota</taxon>
        <taxon>Actinomycetes</taxon>
        <taxon>Pseudonocardiales</taxon>
        <taxon>Pseudonocardiaceae</taxon>
        <taxon>Pseudonocardia</taxon>
    </lineage>
</organism>
<sequence length="433" mass="47055">MRCYEHGAFTLASGPSPDLCLFHQLPLTEQPSTATFGIRTETKPRRTPRGRAARSGVGATPGPGRPGRALPPTARARARGRARARVRHARGFDPHPGWRNFIDDEWRVLTSQSEALAHIARLVDDEEWRSDKRRSWSAVLRRLVCHMDWDTGLISGLTSQHLAAAGNRAPRTVSRVLAWARDQGLLVVVEPGASAEFLGTDAGRAPTYALVTHQPAPQFFGGDHVDDTPGQTTVDESGDLPTSRVSSKPLTGGVRAGERRPAKWHPYDVPDTPATRNRATLAFLTLLGLGGRQRGKIDIWRARALLKPWWESGANVAGLRHALEHHPERPDRPRGPVTTGARDPLGVIGARLRPWQGRLGEIRAVQIGRMRAVPSGVELSPPGSGAVAGLRDQPAGRGARMAAREALSEHLRELREARAGCDDPRSSAPPAAR</sequence>
<evidence type="ECO:0000313" key="3">
    <source>
        <dbReference type="Proteomes" id="UP000232453"/>
    </source>
</evidence>